<keyword evidence="1" id="KW-0732">Signal</keyword>
<comment type="caution">
    <text evidence="2">The sequence shown here is derived from an EMBL/GenBank/DDBJ whole genome shotgun (WGS) entry which is preliminary data.</text>
</comment>
<dbReference type="EMBL" id="JACXVP010000011">
    <property type="protein sequence ID" value="KAG5575986.1"/>
    <property type="molecule type" value="Genomic_DNA"/>
</dbReference>
<evidence type="ECO:0000256" key="1">
    <source>
        <dbReference type="SAM" id="SignalP"/>
    </source>
</evidence>
<feature type="signal peptide" evidence="1">
    <location>
        <begin position="1"/>
        <end position="21"/>
    </location>
</feature>
<dbReference type="Proteomes" id="UP000824120">
    <property type="component" value="Chromosome 11"/>
</dbReference>
<reference evidence="2 3" key="1">
    <citation type="submission" date="2020-09" db="EMBL/GenBank/DDBJ databases">
        <title>De no assembly of potato wild relative species, Solanum commersonii.</title>
        <authorList>
            <person name="Cho K."/>
        </authorList>
    </citation>
    <scope>NUCLEOTIDE SEQUENCE [LARGE SCALE GENOMIC DNA]</scope>
    <source>
        <strain evidence="2">LZ3.2</strain>
        <tissue evidence="2">Leaf</tissue>
    </source>
</reference>
<feature type="chain" id="PRO_5039935388" evidence="1">
    <location>
        <begin position="22"/>
        <end position="145"/>
    </location>
</feature>
<keyword evidence="3" id="KW-1185">Reference proteome</keyword>
<evidence type="ECO:0000313" key="2">
    <source>
        <dbReference type="EMBL" id="KAG5575986.1"/>
    </source>
</evidence>
<accession>A0A9J5WKC4</accession>
<evidence type="ECO:0000313" key="3">
    <source>
        <dbReference type="Proteomes" id="UP000824120"/>
    </source>
</evidence>
<protein>
    <submittedName>
        <fullName evidence="2">Uncharacterized protein</fullName>
    </submittedName>
</protein>
<organism evidence="2 3">
    <name type="scientific">Solanum commersonii</name>
    <name type="common">Commerson's wild potato</name>
    <name type="synonym">Commerson's nightshade</name>
    <dbReference type="NCBI Taxonomy" id="4109"/>
    <lineage>
        <taxon>Eukaryota</taxon>
        <taxon>Viridiplantae</taxon>
        <taxon>Streptophyta</taxon>
        <taxon>Embryophyta</taxon>
        <taxon>Tracheophyta</taxon>
        <taxon>Spermatophyta</taxon>
        <taxon>Magnoliopsida</taxon>
        <taxon>eudicotyledons</taxon>
        <taxon>Gunneridae</taxon>
        <taxon>Pentapetalae</taxon>
        <taxon>asterids</taxon>
        <taxon>lamiids</taxon>
        <taxon>Solanales</taxon>
        <taxon>Solanaceae</taxon>
        <taxon>Solanoideae</taxon>
        <taxon>Solaneae</taxon>
        <taxon>Solanum</taxon>
    </lineage>
</organism>
<name>A0A9J5WKC4_SOLCO</name>
<gene>
    <name evidence="2" type="ORF">H5410_056120</name>
</gene>
<sequence>MDMLILFGVTGLLRVLPHVETFNIIFASVNGRGLDFKLVICVTTTIGVRSSFLTRQAFFDYWCEASGLYEPPNSLACPSRVDQLERRKYDYNQKGKTILVSADEFAEFSQYREFLKEFTSVTTLVDVKLWNLGPSKQPPLPYYLY</sequence>
<proteinExistence type="predicted"/>
<dbReference type="AlphaFoldDB" id="A0A9J5WKC4"/>